<keyword evidence="2" id="KW-1185">Reference proteome</keyword>
<organism evidence="1 2">
    <name type="scientific">Ambispora leptoticha</name>
    <dbReference type="NCBI Taxonomy" id="144679"/>
    <lineage>
        <taxon>Eukaryota</taxon>
        <taxon>Fungi</taxon>
        <taxon>Fungi incertae sedis</taxon>
        <taxon>Mucoromycota</taxon>
        <taxon>Glomeromycotina</taxon>
        <taxon>Glomeromycetes</taxon>
        <taxon>Archaeosporales</taxon>
        <taxon>Ambisporaceae</taxon>
        <taxon>Ambispora</taxon>
    </lineage>
</organism>
<gene>
    <name evidence="1" type="ORF">ALEPTO_LOCUS9646</name>
</gene>
<evidence type="ECO:0000313" key="1">
    <source>
        <dbReference type="EMBL" id="CAG8639112.1"/>
    </source>
</evidence>
<name>A0A9N9DG69_9GLOM</name>
<sequence length="120" mass="13487">MPRPSKRKQQLRINSVHACNICQAFQQQPDSLLPINLSDFDLNEIVQPFSDVQPPTLLISTQLFDLYSSNEYESDNPDSACSTGSDNEILEVDNTKLNDDECTSSIFKLLLSASQKSFEN</sequence>
<protein>
    <submittedName>
        <fullName evidence="1">1845_t:CDS:1</fullName>
    </submittedName>
</protein>
<evidence type="ECO:0000313" key="2">
    <source>
        <dbReference type="Proteomes" id="UP000789508"/>
    </source>
</evidence>
<proteinExistence type="predicted"/>
<reference evidence="1" key="1">
    <citation type="submission" date="2021-06" db="EMBL/GenBank/DDBJ databases">
        <authorList>
            <person name="Kallberg Y."/>
            <person name="Tangrot J."/>
            <person name="Rosling A."/>
        </authorList>
    </citation>
    <scope>NUCLEOTIDE SEQUENCE</scope>
    <source>
        <strain evidence="1">FL130A</strain>
    </source>
</reference>
<accession>A0A9N9DG69</accession>
<dbReference type="AlphaFoldDB" id="A0A9N9DG69"/>
<comment type="caution">
    <text evidence="1">The sequence shown here is derived from an EMBL/GenBank/DDBJ whole genome shotgun (WGS) entry which is preliminary data.</text>
</comment>
<dbReference type="EMBL" id="CAJVPS010007920">
    <property type="protein sequence ID" value="CAG8639112.1"/>
    <property type="molecule type" value="Genomic_DNA"/>
</dbReference>
<dbReference type="Proteomes" id="UP000789508">
    <property type="component" value="Unassembled WGS sequence"/>
</dbReference>